<dbReference type="InterPro" id="IPR002347">
    <property type="entry name" value="SDR_fam"/>
</dbReference>
<evidence type="ECO:0000256" key="2">
    <source>
        <dbReference type="ARBA" id="ARBA00023002"/>
    </source>
</evidence>
<sequence>MDVRLKDINILVTSAAGMIDLAIAQLFLEQGTKVVAHYNITLSTLQPLQEKYVSQLILVQANLTSESAVSALFEQLTTIYNFQTQILVLNHGYWPTTDVPMVDMTLEQWESTTAINLTSNFILAKGYLKELWNWTESQKEFCVDYISGKYGGKVGEANHSDYAVAKSAMMYRFTLSLKNEIVNIAPRGRVNCVAPGWVKTAVAKEALDHALILILFLRNRTPLKKFARPEHVTHQIVILASPILSGHISREVVVVAGGMEGC</sequence>
<dbReference type="EMBL" id="KN837419">
    <property type="protein sequence ID" value="KIJ25362.1"/>
    <property type="molecule type" value="Genomic_DNA"/>
</dbReference>
<evidence type="ECO:0000313" key="3">
    <source>
        <dbReference type="EMBL" id="KIJ25362.1"/>
    </source>
</evidence>
<accession>A0A0C9U8K4</accession>
<dbReference type="Pfam" id="PF13561">
    <property type="entry name" value="adh_short_C2"/>
    <property type="match status" value="1"/>
</dbReference>
<evidence type="ECO:0008006" key="5">
    <source>
        <dbReference type="Google" id="ProtNLM"/>
    </source>
</evidence>
<evidence type="ECO:0000256" key="1">
    <source>
        <dbReference type="ARBA" id="ARBA00006484"/>
    </source>
</evidence>
<dbReference type="Proteomes" id="UP000054279">
    <property type="component" value="Unassembled WGS sequence"/>
</dbReference>
<dbReference type="GO" id="GO:0016491">
    <property type="term" value="F:oxidoreductase activity"/>
    <property type="evidence" value="ECO:0007669"/>
    <property type="project" value="UniProtKB-KW"/>
</dbReference>
<dbReference type="OrthoDB" id="10253736at2759"/>
<dbReference type="PRINTS" id="PR00081">
    <property type="entry name" value="GDHRDH"/>
</dbReference>
<reference evidence="3 4" key="1">
    <citation type="submission" date="2014-06" db="EMBL/GenBank/DDBJ databases">
        <title>Evolutionary Origins and Diversification of the Mycorrhizal Mutualists.</title>
        <authorList>
            <consortium name="DOE Joint Genome Institute"/>
            <consortium name="Mycorrhizal Genomics Consortium"/>
            <person name="Kohler A."/>
            <person name="Kuo A."/>
            <person name="Nagy L.G."/>
            <person name="Floudas D."/>
            <person name="Copeland A."/>
            <person name="Barry K.W."/>
            <person name="Cichocki N."/>
            <person name="Veneault-Fourrey C."/>
            <person name="LaButti K."/>
            <person name="Lindquist E.A."/>
            <person name="Lipzen A."/>
            <person name="Lundell T."/>
            <person name="Morin E."/>
            <person name="Murat C."/>
            <person name="Riley R."/>
            <person name="Ohm R."/>
            <person name="Sun H."/>
            <person name="Tunlid A."/>
            <person name="Henrissat B."/>
            <person name="Grigoriev I.V."/>
            <person name="Hibbett D.S."/>
            <person name="Martin F."/>
        </authorList>
    </citation>
    <scope>NUCLEOTIDE SEQUENCE [LARGE SCALE GENOMIC DNA]</scope>
    <source>
        <strain evidence="3 4">SS14</strain>
    </source>
</reference>
<keyword evidence="4" id="KW-1185">Reference proteome</keyword>
<dbReference type="InterPro" id="IPR036291">
    <property type="entry name" value="NAD(P)-bd_dom_sf"/>
</dbReference>
<organism evidence="3 4">
    <name type="scientific">Sphaerobolus stellatus (strain SS14)</name>
    <dbReference type="NCBI Taxonomy" id="990650"/>
    <lineage>
        <taxon>Eukaryota</taxon>
        <taxon>Fungi</taxon>
        <taxon>Dikarya</taxon>
        <taxon>Basidiomycota</taxon>
        <taxon>Agaricomycotina</taxon>
        <taxon>Agaricomycetes</taxon>
        <taxon>Phallomycetidae</taxon>
        <taxon>Geastrales</taxon>
        <taxon>Sphaerobolaceae</taxon>
        <taxon>Sphaerobolus</taxon>
    </lineage>
</organism>
<dbReference type="PANTHER" id="PTHR24321:SF8">
    <property type="entry name" value="ESTRADIOL 17-BETA-DEHYDROGENASE 8-RELATED"/>
    <property type="match status" value="1"/>
</dbReference>
<proteinExistence type="inferred from homology"/>
<keyword evidence="2" id="KW-0560">Oxidoreductase</keyword>
<dbReference type="PANTHER" id="PTHR24321">
    <property type="entry name" value="DEHYDROGENASES, SHORT CHAIN"/>
    <property type="match status" value="1"/>
</dbReference>
<dbReference type="SUPFAM" id="SSF51735">
    <property type="entry name" value="NAD(P)-binding Rossmann-fold domains"/>
    <property type="match status" value="1"/>
</dbReference>
<protein>
    <recommendedName>
        <fullName evidence="5">3-oxoacyl-[acyl-carrier-protein] reductase</fullName>
    </recommendedName>
</protein>
<dbReference type="Gene3D" id="3.40.50.720">
    <property type="entry name" value="NAD(P)-binding Rossmann-like Domain"/>
    <property type="match status" value="1"/>
</dbReference>
<comment type="similarity">
    <text evidence="1">Belongs to the short-chain dehydrogenases/reductases (SDR) family.</text>
</comment>
<dbReference type="HOGENOM" id="CLU_010194_1_3_1"/>
<evidence type="ECO:0000313" key="4">
    <source>
        <dbReference type="Proteomes" id="UP000054279"/>
    </source>
</evidence>
<name>A0A0C9U8K4_SPHS4</name>
<dbReference type="AlphaFoldDB" id="A0A0C9U8K4"/>
<gene>
    <name evidence="3" type="ORF">M422DRAFT_193561</name>
</gene>